<keyword evidence="1" id="KW-0812">Transmembrane</keyword>
<dbReference type="RefSeq" id="WP_303279152.1">
    <property type="nucleotide sequence ID" value="NZ_JAUOEK010000155.1"/>
</dbReference>
<organism evidence="2 3">
    <name type="scientific">Flavivirga aquimarina</name>
    <dbReference type="NCBI Taxonomy" id="2027862"/>
    <lineage>
        <taxon>Bacteria</taxon>
        <taxon>Pseudomonadati</taxon>
        <taxon>Bacteroidota</taxon>
        <taxon>Flavobacteriia</taxon>
        <taxon>Flavobacteriales</taxon>
        <taxon>Flavobacteriaceae</taxon>
        <taxon>Flavivirga</taxon>
    </lineage>
</organism>
<comment type="caution">
    <text evidence="2">The sequence shown here is derived from an EMBL/GenBank/DDBJ whole genome shotgun (WGS) entry which is preliminary data.</text>
</comment>
<keyword evidence="1" id="KW-1133">Transmembrane helix</keyword>
<evidence type="ECO:0000313" key="3">
    <source>
        <dbReference type="Proteomes" id="UP001176883"/>
    </source>
</evidence>
<keyword evidence="1" id="KW-0472">Membrane</keyword>
<dbReference type="EMBL" id="JAUOEK010000155">
    <property type="protein sequence ID" value="MDO5971437.1"/>
    <property type="molecule type" value="Genomic_DNA"/>
</dbReference>
<name>A0ABT8WEF7_9FLAO</name>
<evidence type="ECO:0008006" key="4">
    <source>
        <dbReference type="Google" id="ProtNLM"/>
    </source>
</evidence>
<feature type="transmembrane region" description="Helical" evidence="1">
    <location>
        <begin position="50"/>
        <end position="75"/>
    </location>
</feature>
<accession>A0ABT8WEF7</accession>
<protein>
    <recommendedName>
        <fullName evidence="4">Anti-sigma factor</fullName>
    </recommendedName>
</protein>
<sequence>MDDFQKYIKENKALFDVHKADKSKLWANIEAGLNPQESKTKTIKLWSNPIFKVAATIVIALGVFSLINIIIVGGVKQNSQNNLALQELNDINSHYKGLVAYHVKLVNKNSQLSSQEKKEFLSFMDELDLEYELLKVELQKNLDSERILEAIVINYKKRIELIENLLSHINNSKKMDNDDMYTL</sequence>
<keyword evidence="3" id="KW-1185">Reference proteome</keyword>
<evidence type="ECO:0000256" key="1">
    <source>
        <dbReference type="SAM" id="Phobius"/>
    </source>
</evidence>
<evidence type="ECO:0000313" key="2">
    <source>
        <dbReference type="EMBL" id="MDO5971437.1"/>
    </source>
</evidence>
<dbReference type="Proteomes" id="UP001176883">
    <property type="component" value="Unassembled WGS sequence"/>
</dbReference>
<reference evidence="2" key="1">
    <citation type="submission" date="2023-07" db="EMBL/GenBank/DDBJ databases">
        <title>Two novel species in the genus Flavivirga.</title>
        <authorList>
            <person name="Kwon K."/>
        </authorList>
    </citation>
    <scope>NUCLEOTIDE SEQUENCE</scope>
    <source>
        <strain evidence="2">KCTC 52353</strain>
    </source>
</reference>
<proteinExistence type="predicted"/>
<gene>
    <name evidence="2" type="ORF">Q4Q35_16645</name>
</gene>